<keyword evidence="4" id="KW-1185">Reference proteome</keyword>
<dbReference type="EMBL" id="KB095811">
    <property type="protein sequence ID" value="ESO13026.1"/>
    <property type="molecule type" value="Genomic_DNA"/>
</dbReference>
<accession>T1EP91</accession>
<name>T1EP91_HELRO</name>
<dbReference type="PANTHER" id="PTHR13136">
    <property type="entry name" value="TESTIS DEVELOPMENT PROTEIN PRTD"/>
    <property type="match status" value="1"/>
</dbReference>
<feature type="compositionally biased region" description="Low complexity" evidence="1">
    <location>
        <begin position="90"/>
        <end position="101"/>
    </location>
</feature>
<dbReference type="InParanoid" id="T1EP91"/>
<reference evidence="3" key="3">
    <citation type="submission" date="2015-06" db="UniProtKB">
        <authorList>
            <consortium name="EnsemblMetazoa"/>
        </authorList>
    </citation>
    <scope>IDENTIFICATION</scope>
</reference>
<dbReference type="GO" id="GO:0044545">
    <property type="term" value="C:NSL complex"/>
    <property type="evidence" value="ECO:0000318"/>
    <property type="project" value="GO_Central"/>
</dbReference>
<dbReference type="eggNOG" id="KOG3253">
    <property type="taxonomic scope" value="Eukaryota"/>
</dbReference>
<dbReference type="CTD" id="20198391"/>
<dbReference type="HOGENOM" id="CLU_031578_0_0_1"/>
<organism evidence="3 4">
    <name type="scientific">Helobdella robusta</name>
    <name type="common">Californian leech</name>
    <dbReference type="NCBI Taxonomy" id="6412"/>
    <lineage>
        <taxon>Eukaryota</taxon>
        <taxon>Metazoa</taxon>
        <taxon>Spiralia</taxon>
        <taxon>Lophotrochozoa</taxon>
        <taxon>Annelida</taxon>
        <taxon>Clitellata</taxon>
        <taxon>Hirudinea</taxon>
        <taxon>Rhynchobdellida</taxon>
        <taxon>Glossiphoniidae</taxon>
        <taxon>Helobdella</taxon>
    </lineage>
</organism>
<dbReference type="OrthoDB" id="6415022at2759"/>
<feature type="region of interest" description="Disordered" evidence="1">
    <location>
        <begin position="82"/>
        <end position="101"/>
    </location>
</feature>
<dbReference type="KEGG" id="hro:HELRODRAFT_159622"/>
<gene>
    <name evidence="3" type="primary">20198391</name>
    <name evidence="2" type="ORF">HELRODRAFT_159622</name>
</gene>
<dbReference type="RefSeq" id="XP_009009746.1">
    <property type="nucleotide sequence ID" value="XM_009011498.1"/>
</dbReference>
<protein>
    <submittedName>
        <fullName evidence="2 3">Uncharacterized protein</fullName>
    </submittedName>
</protein>
<dbReference type="InterPro" id="IPR026555">
    <property type="entry name" value="NSL3/Tex30"/>
</dbReference>
<reference evidence="2 4" key="2">
    <citation type="journal article" date="2013" name="Nature">
        <title>Insights into bilaterian evolution from three spiralian genomes.</title>
        <authorList>
            <person name="Simakov O."/>
            <person name="Marletaz F."/>
            <person name="Cho S.J."/>
            <person name="Edsinger-Gonzales E."/>
            <person name="Havlak P."/>
            <person name="Hellsten U."/>
            <person name="Kuo D.H."/>
            <person name="Larsson T."/>
            <person name="Lv J."/>
            <person name="Arendt D."/>
            <person name="Savage R."/>
            <person name="Osoegawa K."/>
            <person name="de Jong P."/>
            <person name="Grimwood J."/>
            <person name="Chapman J.A."/>
            <person name="Shapiro H."/>
            <person name="Aerts A."/>
            <person name="Otillar R.P."/>
            <person name="Terry A.Y."/>
            <person name="Boore J.L."/>
            <person name="Grigoriev I.V."/>
            <person name="Lindberg D.R."/>
            <person name="Seaver E.C."/>
            <person name="Weisblat D.A."/>
            <person name="Putnam N.H."/>
            <person name="Rokhsar D.S."/>
        </authorList>
    </citation>
    <scope>NUCLEOTIDE SEQUENCE</scope>
</reference>
<evidence type="ECO:0000313" key="3">
    <source>
        <dbReference type="EnsemblMetazoa" id="HelroP159622"/>
    </source>
</evidence>
<proteinExistence type="predicted"/>
<dbReference type="Proteomes" id="UP000015101">
    <property type="component" value="Unassembled WGS sequence"/>
</dbReference>
<dbReference type="GeneID" id="20198391"/>
<sequence length="452" mass="52218">MLSGQKRKNICLQFIFSKSAQNIKNDDDEEGVVNVLEVNDESYDEAYEKPRLYNVEKSVNAMNQCQRYCHFARFFITSDNNHDDEDDEVNTANKKTANNDNEMVNNENHFEEEVYESLERDQTPPCLLPRDDQSNAQKYAIKRVLKLLKMERSRNEFIKRKLSLTQLAEQFRRIMATVYWDKSVASWLHGKLVSTLSEELLVIYIEILQLLKSQLPNLIDTMIGDNLKHLNETAAEGFNLLLSSPWQPVDVINPTKRIIDQPGISQPILIKIENIEDSGSAALKRRWRFWDSYLSDTARICNVHCVEGSHAIACHASINHIRNHMQRLMHKVVNRIKKVSSKVLVDGVICLNYSFDRSGDNHLIDITTPTLYIIGQRSKYNCPVERIESYRQKYDVVTGLVLVGGGDDDLEVDFPRLKYYEITQTIVDKCILEKVKDFIACVLHSKNRSLND</sequence>
<evidence type="ECO:0000313" key="2">
    <source>
        <dbReference type="EMBL" id="ESO13026.1"/>
    </source>
</evidence>
<dbReference type="GO" id="GO:0045944">
    <property type="term" value="P:positive regulation of transcription by RNA polymerase II"/>
    <property type="evidence" value="ECO:0000318"/>
    <property type="project" value="GO_Central"/>
</dbReference>
<dbReference type="PANTHER" id="PTHR13136:SF16">
    <property type="entry name" value="KAT8 REGULATORY NSL COMPLEX SUBUNIT 3"/>
    <property type="match status" value="1"/>
</dbReference>
<dbReference type="EMBL" id="AMQM01000288">
    <property type="status" value="NOT_ANNOTATED_CDS"/>
    <property type="molecule type" value="Genomic_DNA"/>
</dbReference>
<dbReference type="STRING" id="6412.T1EP91"/>
<evidence type="ECO:0000313" key="4">
    <source>
        <dbReference type="Proteomes" id="UP000015101"/>
    </source>
</evidence>
<dbReference type="AlphaFoldDB" id="T1EP91"/>
<dbReference type="EnsemblMetazoa" id="HelroT159622">
    <property type="protein sequence ID" value="HelroP159622"/>
    <property type="gene ID" value="HelroG159622"/>
</dbReference>
<reference evidence="4" key="1">
    <citation type="submission" date="2012-12" db="EMBL/GenBank/DDBJ databases">
        <authorList>
            <person name="Hellsten U."/>
            <person name="Grimwood J."/>
            <person name="Chapman J.A."/>
            <person name="Shapiro H."/>
            <person name="Aerts A."/>
            <person name="Otillar R.P."/>
            <person name="Terry A.Y."/>
            <person name="Boore J.L."/>
            <person name="Simakov O."/>
            <person name="Marletaz F."/>
            <person name="Cho S.-J."/>
            <person name="Edsinger-Gonzales E."/>
            <person name="Havlak P."/>
            <person name="Kuo D.-H."/>
            <person name="Larsson T."/>
            <person name="Lv J."/>
            <person name="Arendt D."/>
            <person name="Savage R."/>
            <person name="Osoegawa K."/>
            <person name="de Jong P."/>
            <person name="Lindberg D.R."/>
            <person name="Seaver E.C."/>
            <person name="Weisblat D.A."/>
            <person name="Putnam N.H."/>
            <person name="Grigoriev I.V."/>
            <person name="Rokhsar D.S."/>
        </authorList>
    </citation>
    <scope>NUCLEOTIDE SEQUENCE</scope>
</reference>
<evidence type="ECO:0000256" key="1">
    <source>
        <dbReference type="SAM" id="MobiDB-lite"/>
    </source>
</evidence>